<dbReference type="InterPro" id="IPR008979">
    <property type="entry name" value="Galactose-bd-like_sf"/>
</dbReference>
<dbReference type="GeneID" id="15012473"/>
<dbReference type="Gene3D" id="2.60.120.260">
    <property type="entry name" value="Galactose-binding domain-like"/>
    <property type="match status" value="1"/>
</dbReference>
<dbReference type="InterPro" id="IPR000421">
    <property type="entry name" value="FA58C"/>
</dbReference>
<organism evidence="3 4">
    <name type="scientific">Sulfitobacter phage phiCB2047-B</name>
    <dbReference type="NCBI Taxonomy" id="754046"/>
    <lineage>
        <taxon>Viruses</taxon>
        <taxon>Duplodnaviria</taxon>
        <taxon>Heunggongvirae</taxon>
        <taxon>Uroviricota</taxon>
        <taxon>Caudoviricetes</taxon>
        <taxon>Schitoviridae</taxon>
        <taxon>Rhodovirinae</taxon>
        <taxon>Raunefjordenvirus</taxon>
        <taxon>Raunefjordenvirus CB2047B</taxon>
    </lineage>
</organism>
<dbReference type="SUPFAM" id="SSF49785">
    <property type="entry name" value="Galactose-binding domain-like"/>
    <property type="match status" value="1"/>
</dbReference>
<evidence type="ECO:0000313" key="3">
    <source>
        <dbReference type="EMBL" id="AGH07442.1"/>
    </source>
</evidence>
<dbReference type="Pfam" id="PF00754">
    <property type="entry name" value="F5_F8_type_C"/>
    <property type="match status" value="1"/>
</dbReference>
<gene>
    <name evidence="3" type="ORF">SUFG_00075</name>
</gene>
<feature type="domain" description="F5/8 type C" evidence="1">
    <location>
        <begin position="435"/>
        <end position="555"/>
    </location>
</feature>
<evidence type="ECO:0008006" key="5">
    <source>
        <dbReference type="Google" id="ProtNLM"/>
    </source>
</evidence>
<dbReference type="Proteomes" id="UP000207593">
    <property type="component" value="Segment"/>
</dbReference>
<dbReference type="PROSITE" id="PS50835">
    <property type="entry name" value="IG_LIKE"/>
    <property type="match status" value="1"/>
</dbReference>
<dbReference type="EMBL" id="HQ317387">
    <property type="protein sequence ID" value="AGH07442.1"/>
    <property type="molecule type" value="Genomic_DNA"/>
</dbReference>
<dbReference type="RefSeq" id="YP_007675858.1">
    <property type="nucleotide sequence ID" value="NC_020862.2"/>
</dbReference>
<dbReference type="PROSITE" id="PS50022">
    <property type="entry name" value="FA58C_3"/>
    <property type="match status" value="1"/>
</dbReference>
<evidence type="ECO:0000259" key="2">
    <source>
        <dbReference type="PROSITE" id="PS50835"/>
    </source>
</evidence>
<sequence length="742" mass="83040">MPHPIDYNGTQDDDQIRSIDLVHIEPSIREGLNVIPSLYGKRTSRPLRRYPPVIVTEPYITGSALIPSTLFCHTGQWDASPAVQFAFQWMADGTDISGATLQTWTSSIEYDGKEITCEVRGYNTKGEAYLISTNSITVSIIEPIEINDADWGAVSGISQHALTTVNNTKNVIVTGIGTENAQTVVRSVAYFFTGRSADKREDVNSMYNPVITGLSIQDSDLISNSNTMVVSKKLIQSLEIEPVQQLNIKNPNADMGNAAWTTFGPIEYIVNAHSGDYYNRAWFGGTNVDAAQQNFPYTYQYQDVPVEELWETDIDTGLCNIQILWYQSANASGGDAANMKVEFYDETKNNLLGFDDGAGLVGFPVNIYLRRNFHATVPVGTRYIRVFMEFLLVEGQNNNALLDTISGLIYKGNLPSSRSFGPAFEMWRLNFTRLNSAPYISLKEIEFRDDQGVDQALDGRVISGSEGMGGYAVNAFDDLRDNQYWASENSGIADGTAWIGYDFGTPTEVSEIDITARNGTNAHHIGREFILQGSDDGQFWYDVQVFDDIETFSSDQQKQFNVLQGVMPWTVVGENDPPLGTVLPNYVYKTNESEKHIGNIYTAKRRMNIKEISAMVLNGAYGEIGIARIATTGDRWFIDNEFGELEVHSYTATSTGRYEVTLDKDFEVEVGDLFAVIYTQLNTSTREKIYFDTNYLEGTLNNEAYDMLMKWRSSSETIVENLENLSYNNTRTSMLEVKGTYF</sequence>
<dbReference type="Gene3D" id="2.60.40.2700">
    <property type="match status" value="1"/>
</dbReference>
<protein>
    <recommendedName>
        <fullName evidence="5">F5/8 type C domain-containing protein</fullName>
    </recommendedName>
</protein>
<dbReference type="OrthoDB" id="3061at10239"/>
<evidence type="ECO:0000313" key="4">
    <source>
        <dbReference type="Proteomes" id="UP000207593"/>
    </source>
</evidence>
<feature type="domain" description="Ig-like" evidence="2">
    <location>
        <begin position="51"/>
        <end position="137"/>
    </location>
</feature>
<accession>M4PMW2</accession>
<name>M4PMW2_9CAUD</name>
<reference evidence="3 4" key="1">
    <citation type="journal article" date="2014" name="Genome Announc.">
        <title>Genome Sequence of the Sulfitobacter sp. Strain 2047-Infecting Lytic Phage {Phi}CB2047-B.</title>
        <authorList>
            <person name="Ankrah N.Y."/>
            <person name="Budinoff C.R."/>
            <person name="Wilson W.H."/>
            <person name="Wilhelm S.W."/>
            <person name="Buchan A."/>
        </authorList>
    </citation>
    <scope>NUCLEOTIDE SEQUENCE [LARGE SCALE GENOMIC DNA]</scope>
    <source>
        <strain evidence="4">phiCB2047-B</strain>
    </source>
</reference>
<keyword evidence="4" id="KW-1185">Reference proteome</keyword>
<evidence type="ECO:0000259" key="1">
    <source>
        <dbReference type="PROSITE" id="PS50022"/>
    </source>
</evidence>
<dbReference type="KEGG" id="vg:15012473"/>
<proteinExistence type="predicted"/>
<dbReference type="InterPro" id="IPR007110">
    <property type="entry name" value="Ig-like_dom"/>
</dbReference>